<name>A0A8K0AE92_BRALA</name>
<keyword evidence="3" id="KW-1185">Reference proteome</keyword>
<feature type="compositionally biased region" description="Basic and acidic residues" evidence="1">
    <location>
        <begin position="581"/>
        <end position="599"/>
    </location>
</feature>
<evidence type="ECO:0000313" key="2">
    <source>
        <dbReference type="EMBL" id="CAH1271114.1"/>
    </source>
</evidence>
<feature type="region of interest" description="Disordered" evidence="1">
    <location>
        <begin position="485"/>
        <end position="511"/>
    </location>
</feature>
<reference evidence="2" key="1">
    <citation type="submission" date="2022-01" db="EMBL/GenBank/DDBJ databases">
        <authorList>
            <person name="Braso-Vives M."/>
        </authorList>
    </citation>
    <scope>NUCLEOTIDE SEQUENCE</scope>
</reference>
<dbReference type="OrthoDB" id="5920617at2759"/>
<evidence type="ECO:0000313" key="3">
    <source>
        <dbReference type="Proteomes" id="UP000838412"/>
    </source>
</evidence>
<dbReference type="Proteomes" id="UP000838412">
    <property type="component" value="Chromosome 8"/>
</dbReference>
<evidence type="ECO:0000256" key="1">
    <source>
        <dbReference type="SAM" id="MobiDB-lite"/>
    </source>
</evidence>
<feature type="compositionally biased region" description="Low complexity" evidence="1">
    <location>
        <begin position="8"/>
        <end position="18"/>
    </location>
</feature>
<dbReference type="PANTHER" id="PTHR47188:SF1">
    <property type="entry name" value="PROTEIN TAR1"/>
    <property type="match status" value="1"/>
</dbReference>
<dbReference type="AlphaFoldDB" id="A0A8K0AE92"/>
<feature type="region of interest" description="Disordered" evidence="1">
    <location>
        <begin position="581"/>
        <end position="607"/>
    </location>
</feature>
<feature type="region of interest" description="Disordered" evidence="1">
    <location>
        <begin position="375"/>
        <end position="457"/>
    </location>
</feature>
<accession>A0A8K0AE92</accession>
<proteinExistence type="predicted"/>
<organism evidence="2 3">
    <name type="scientific">Branchiostoma lanceolatum</name>
    <name type="common">Common lancelet</name>
    <name type="synonym">Amphioxus lanceolatum</name>
    <dbReference type="NCBI Taxonomy" id="7740"/>
    <lineage>
        <taxon>Eukaryota</taxon>
        <taxon>Metazoa</taxon>
        <taxon>Chordata</taxon>
        <taxon>Cephalochordata</taxon>
        <taxon>Leptocardii</taxon>
        <taxon>Amphioxiformes</taxon>
        <taxon>Branchiostomatidae</taxon>
        <taxon>Branchiostoma</taxon>
    </lineage>
</organism>
<dbReference type="InterPro" id="IPR044792">
    <property type="entry name" value="TAR1"/>
</dbReference>
<feature type="compositionally biased region" description="Basic residues" evidence="1">
    <location>
        <begin position="320"/>
        <end position="335"/>
    </location>
</feature>
<feature type="compositionally biased region" description="Basic and acidic residues" evidence="1">
    <location>
        <begin position="435"/>
        <end position="447"/>
    </location>
</feature>
<protein>
    <submittedName>
        <fullName evidence="2">Hypp4563 protein</fullName>
    </submittedName>
</protein>
<feature type="region of interest" description="Disordered" evidence="1">
    <location>
        <begin position="176"/>
        <end position="221"/>
    </location>
</feature>
<dbReference type="PANTHER" id="PTHR47188">
    <property type="entry name" value="PROTEIN TAR1"/>
    <property type="match status" value="1"/>
</dbReference>
<feature type="compositionally biased region" description="Basic and acidic residues" evidence="1">
    <location>
        <begin position="488"/>
        <end position="499"/>
    </location>
</feature>
<gene>
    <name evidence="2" type="primary">Hypp4563</name>
    <name evidence="2" type="ORF">BLAG_LOCUS23219</name>
</gene>
<feature type="region of interest" description="Disordered" evidence="1">
    <location>
        <begin position="1"/>
        <end position="30"/>
    </location>
</feature>
<dbReference type="EMBL" id="OV696693">
    <property type="protein sequence ID" value="CAH1271114.1"/>
    <property type="molecule type" value="Genomic_DNA"/>
</dbReference>
<feature type="region of interest" description="Disordered" evidence="1">
    <location>
        <begin position="318"/>
        <end position="345"/>
    </location>
</feature>
<sequence length="696" mass="74504">MLKHHCVRSVTSPVPSRVDPANGPSSATDTPISLLVRPSSATVTTLIRANPSPEVTDPATRLPLPTLVYRLEAVHLGDLLRLSVRTDAKIARLSLQFSRAHLSAPDTAKAAVLYGAAVPISGRTDSRTRAPYKEKSTLSGAHTHVNDFACVAAPGEHFPVRGNVNPIPFRYAGAARDAQNPAATPATVRPTNLGRTRGPNLVTAGSKQSGPGRRAVTTKPGPHFRALNFSFEYLLLPSRPAPAAAPPGLAPEASALAAAALLLVAAWLSRSGLPRRPGMGSTLQRHPFSGLVDSAGFPLASHCSGIVHHLLAGPNAHALARPHRRSGRNRPVVRPRRGDGGDTTLDIRTALRLHCASGFRTTPLSRAGVRLLGPCFKTGPGRVGDRTSPQTPGALRGAPVDRTTEARPLPDITPPPPPRGGNGQTRRSIACPRSDSGRRTHRDHNSGDPRAPGTFRGDVAAVEPVAALRPEEVQRVRTPRRRPIGLTIHDRPSGRDGRRLNPPGGPCGSTRLPLSGFTNSLTLSSKFFSTFPHGTCSLSVSCPYLALGGVYLPLWAAFPNNPTPRRGRPNATVAAMGRADTRSGRGFDHKDMGNCRRTESTSQTPQFPRPVEAEIQRWAFPLHSPLLRESLSVSFPPLSNMRYMRVVSPELRSRSGVSKRADPGPQSAFEESMINVSCISHYFSQLAAFFIDTRAE</sequence>
<dbReference type="GO" id="GO:0043457">
    <property type="term" value="P:regulation of cellular respiration"/>
    <property type="evidence" value="ECO:0007669"/>
    <property type="project" value="InterPro"/>
</dbReference>